<evidence type="ECO:0000313" key="4">
    <source>
        <dbReference type="EMBL" id="KAG9455219.1"/>
    </source>
</evidence>
<feature type="domain" description="HMG box" evidence="3">
    <location>
        <begin position="82"/>
        <end position="146"/>
    </location>
</feature>
<feature type="DNA-binding region" description="HMG box" evidence="1">
    <location>
        <begin position="82"/>
        <end position="146"/>
    </location>
</feature>
<protein>
    <recommendedName>
        <fullName evidence="3">HMG box domain-containing protein</fullName>
    </recommendedName>
</protein>
<dbReference type="GO" id="GO:0010197">
    <property type="term" value="P:polar nucleus fusion"/>
    <property type="evidence" value="ECO:0007669"/>
    <property type="project" value="TreeGrafter"/>
</dbReference>
<dbReference type="Gene3D" id="1.10.30.10">
    <property type="entry name" value="High mobility group box domain"/>
    <property type="match status" value="1"/>
</dbReference>
<dbReference type="GO" id="GO:0005634">
    <property type="term" value="C:nucleus"/>
    <property type="evidence" value="ECO:0007669"/>
    <property type="project" value="UniProtKB-UniRule"/>
</dbReference>
<dbReference type="PROSITE" id="PS50118">
    <property type="entry name" value="HMG_BOX_2"/>
    <property type="match status" value="1"/>
</dbReference>
<dbReference type="InterPro" id="IPR009071">
    <property type="entry name" value="HMG_box_dom"/>
</dbReference>
<evidence type="ECO:0000256" key="1">
    <source>
        <dbReference type="PROSITE-ProRule" id="PRU00267"/>
    </source>
</evidence>
<comment type="caution">
    <text evidence="4">The sequence shown here is derived from an EMBL/GenBank/DDBJ whole genome shotgun (WGS) entry which is preliminary data.</text>
</comment>
<reference evidence="4 5" key="1">
    <citation type="submission" date="2021-07" db="EMBL/GenBank/DDBJ databases">
        <title>The Aristolochia fimbriata genome: insights into angiosperm evolution, floral development and chemical biosynthesis.</title>
        <authorList>
            <person name="Jiao Y."/>
        </authorList>
    </citation>
    <scope>NUCLEOTIDE SEQUENCE [LARGE SCALE GENOMIC DNA]</scope>
    <source>
        <strain evidence="4">IBCAS-2021</strain>
        <tissue evidence="4">Leaf</tissue>
    </source>
</reference>
<organism evidence="4 5">
    <name type="scientific">Aristolochia fimbriata</name>
    <name type="common">White veined hardy Dutchman's pipe vine</name>
    <dbReference type="NCBI Taxonomy" id="158543"/>
    <lineage>
        <taxon>Eukaryota</taxon>
        <taxon>Viridiplantae</taxon>
        <taxon>Streptophyta</taxon>
        <taxon>Embryophyta</taxon>
        <taxon>Tracheophyta</taxon>
        <taxon>Spermatophyta</taxon>
        <taxon>Magnoliopsida</taxon>
        <taxon>Magnoliidae</taxon>
        <taxon>Piperales</taxon>
        <taxon>Aristolochiaceae</taxon>
        <taxon>Aristolochia</taxon>
    </lineage>
</organism>
<dbReference type="GO" id="GO:0003677">
    <property type="term" value="F:DNA binding"/>
    <property type="evidence" value="ECO:0007669"/>
    <property type="project" value="UniProtKB-UniRule"/>
</dbReference>
<feature type="region of interest" description="Disordered" evidence="2">
    <location>
        <begin position="47"/>
        <end position="81"/>
    </location>
</feature>
<feature type="compositionally biased region" description="Low complexity" evidence="2">
    <location>
        <begin position="72"/>
        <end position="81"/>
    </location>
</feature>
<dbReference type="PANTHER" id="PTHR47658:SF2">
    <property type="entry name" value="HMG-BOX (HIGH MOBILITY GROUP) DNA-BINDING FAMILY PROTEIN"/>
    <property type="match status" value="1"/>
</dbReference>
<sequence>MACRPGSRKRIYPIHRAPDGSAFQKCGSCGTNVIYVLFDMHDGECRRKKESSGGNKRLKSSDQNAMPKSSEENSSIESSIISSQPRSPFRFFMEDFRRSYADSDWIQIDREGFQKWKNMSKEERQPYVVMADEVNSSYDRGLLDSVEEVVGTDSETVKNYYPDNEHEGFMDDSDCYLNFDTSGMTDTSGFDQLIC</sequence>
<dbReference type="EMBL" id="JAINDJ010000003">
    <property type="protein sequence ID" value="KAG9455219.1"/>
    <property type="molecule type" value="Genomic_DNA"/>
</dbReference>
<dbReference type="Proteomes" id="UP000825729">
    <property type="component" value="Unassembled WGS sequence"/>
</dbReference>
<evidence type="ECO:0000313" key="5">
    <source>
        <dbReference type="Proteomes" id="UP000825729"/>
    </source>
</evidence>
<evidence type="ECO:0000256" key="2">
    <source>
        <dbReference type="SAM" id="MobiDB-lite"/>
    </source>
</evidence>
<dbReference type="AlphaFoldDB" id="A0AAV7F2T8"/>
<dbReference type="InterPro" id="IPR036910">
    <property type="entry name" value="HMG_box_dom_sf"/>
</dbReference>
<evidence type="ECO:0000259" key="3">
    <source>
        <dbReference type="PROSITE" id="PS50118"/>
    </source>
</evidence>
<dbReference type="SUPFAM" id="SSF47095">
    <property type="entry name" value="HMG-box"/>
    <property type="match status" value="1"/>
</dbReference>
<keyword evidence="1" id="KW-0539">Nucleus</keyword>
<name>A0AAV7F2T8_ARIFI</name>
<proteinExistence type="predicted"/>
<dbReference type="PANTHER" id="PTHR47658">
    <property type="entry name" value="HIGH MOBILITY GROUP B PROTEIN 12-RELATED"/>
    <property type="match status" value="1"/>
</dbReference>
<gene>
    <name evidence="4" type="ORF">H6P81_008123</name>
</gene>
<accession>A0AAV7F2T8</accession>
<keyword evidence="1" id="KW-0238">DNA-binding</keyword>
<keyword evidence="5" id="KW-1185">Reference proteome</keyword>